<reference evidence="1" key="1">
    <citation type="submission" date="2021-06" db="EMBL/GenBank/DDBJ databases">
        <authorList>
            <person name="Kallberg Y."/>
            <person name="Tangrot J."/>
            <person name="Rosling A."/>
        </authorList>
    </citation>
    <scope>NUCLEOTIDE SEQUENCE</scope>
    <source>
        <strain evidence="1">IL203A</strain>
    </source>
</reference>
<feature type="non-terminal residue" evidence="1">
    <location>
        <position position="1"/>
    </location>
</feature>
<proteinExistence type="predicted"/>
<comment type="caution">
    <text evidence="1">The sequence shown here is derived from an EMBL/GenBank/DDBJ whole genome shotgun (WGS) entry which is preliminary data.</text>
</comment>
<sequence>VKIYSLIPEQKRYTIHNHYKPNNVKQYELEKHLNKAIETIIKTKTE</sequence>
<gene>
    <name evidence="1" type="ORF">DHETER_LOCUS12016</name>
</gene>
<keyword evidence="2" id="KW-1185">Reference proteome</keyword>
<evidence type="ECO:0000313" key="2">
    <source>
        <dbReference type="Proteomes" id="UP000789702"/>
    </source>
</evidence>
<name>A0ACA9PEX4_9GLOM</name>
<accession>A0ACA9PEX4</accession>
<evidence type="ECO:0000313" key="1">
    <source>
        <dbReference type="EMBL" id="CAG8706339.1"/>
    </source>
</evidence>
<dbReference type="EMBL" id="CAJVPU010028211">
    <property type="protein sequence ID" value="CAG8706339.1"/>
    <property type="molecule type" value="Genomic_DNA"/>
</dbReference>
<dbReference type="Proteomes" id="UP000789702">
    <property type="component" value="Unassembled WGS sequence"/>
</dbReference>
<protein>
    <submittedName>
        <fullName evidence="1">12325_t:CDS:1</fullName>
    </submittedName>
</protein>
<organism evidence="1 2">
    <name type="scientific">Dentiscutata heterogama</name>
    <dbReference type="NCBI Taxonomy" id="1316150"/>
    <lineage>
        <taxon>Eukaryota</taxon>
        <taxon>Fungi</taxon>
        <taxon>Fungi incertae sedis</taxon>
        <taxon>Mucoromycota</taxon>
        <taxon>Glomeromycotina</taxon>
        <taxon>Glomeromycetes</taxon>
        <taxon>Diversisporales</taxon>
        <taxon>Gigasporaceae</taxon>
        <taxon>Dentiscutata</taxon>
    </lineage>
</organism>